<evidence type="ECO:0000313" key="4">
    <source>
        <dbReference type="Proteomes" id="UP000268014"/>
    </source>
</evidence>
<name>A0A0N4WWJ8_HAEPC</name>
<evidence type="ECO:0000313" key="5">
    <source>
        <dbReference type="WBParaSite" id="HPLM_0001613501-mRNA-1"/>
    </source>
</evidence>
<dbReference type="WBParaSite" id="HPLM_0001613501-mRNA-1">
    <property type="protein sequence ID" value="HPLM_0001613501-mRNA-1"/>
    <property type="gene ID" value="HPLM_0001613501"/>
</dbReference>
<dbReference type="GO" id="GO:1902387">
    <property type="term" value="F:ceramide 1-phosphate binding"/>
    <property type="evidence" value="ECO:0007669"/>
    <property type="project" value="TreeGrafter"/>
</dbReference>
<dbReference type="OMA" id="EMHGAEW"/>
<dbReference type="SUPFAM" id="SSF110004">
    <property type="entry name" value="Glycolipid transfer protein, GLTP"/>
    <property type="match status" value="1"/>
</dbReference>
<dbReference type="Gene3D" id="1.10.3520.10">
    <property type="entry name" value="Glycolipid transfer protein"/>
    <property type="match status" value="2"/>
</dbReference>
<evidence type="ECO:0000259" key="2">
    <source>
        <dbReference type="Pfam" id="PF08718"/>
    </source>
</evidence>
<dbReference type="OrthoDB" id="205255at2759"/>
<sequence length="236" mass="26722">MTNRSPLEEETYFSKPEHLFPHLEDGKIPTEQFLSACQGIADFVGFLGAAFSPVKADISGNVAKVRTRFEKDRIGQRYLQDLIDNDLKDNGGRLGIATEGLLWLKRQVKKTSLLTVFENKSISRGLEFMLEMLTLMVQEYRSTADKSKTENLVGVINKAYESSLKRHHGFMSKQLFKLVIHAAPYRRTILKAVALGKDGLDDVCIDHIASHLDNFRINVAVLVEYYLTKKLETPNC</sequence>
<dbReference type="InterPro" id="IPR036497">
    <property type="entry name" value="GLTP_sf"/>
</dbReference>
<dbReference type="GO" id="GO:1902388">
    <property type="term" value="F:ceramide 1-phosphate transfer activity"/>
    <property type="evidence" value="ECO:0007669"/>
    <property type="project" value="TreeGrafter"/>
</dbReference>
<proteinExistence type="predicted"/>
<dbReference type="FunFam" id="1.10.3520.10:FF:000001">
    <property type="entry name" value="Pleckstrin domain-containing family A member 8"/>
    <property type="match status" value="1"/>
</dbReference>
<dbReference type="Proteomes" id="UP000268014">
    <property type="component" value="Unassembled WGS sequence"/>
</dbReference>
<keyword evidence="1" id="KW-0813">Transport</keyword>
<dbReference type="AlphaFoldDB" id="A0A0N4WWJ8"/>
<dbReference type="Pfam" id="PF08718">
    <property type="entry name" value="GLTP"/>
    <property type="match status" value="2"/>
</dbReference>
<dbReference type="GO" id="GO:0016020">
    <property type="term" value="C:membrane"/>
    <property type="evidence" value="ECO:0007669"/>
    <property type="project" value="TreeGrafter"/>
</dbReference>
<reference evidence="5" key="1">
    <citation type="submission" date="2017-02" db="UniProtKB">
        <authorList>
            <consortium name="WormBaseParasite"/>
        </authorList>
    </citation>
    <scope>IDENTIFICATION</scope>
</reference>
<dbReference type="STRING" id="6290.A0A0N4WWJ8"/>
<feature type="domain" description="Glycolipid transfer protein" evidence="2">
    <location>
        <begin position="28"/>
        <end position="109"/>
    </location>
</feature>
<gene>
    <name evidence="3" type="ORF">HPLM_LOCUS16127</name>
</gene>
<accession>A0A0N4WWJ8</accession>
<keyword evidence="4" id="KW-1185">Reference proteome</keyword>
<organism evidence="5">
    <name type="scientific">Haemonchus placei</name>
    <name type="common">Barber's pole worm</name>
    <dbReference type="NCBI Taxonomy" id="6290"/>
    <lineage>
        <taxon>Eukaryota</taxon>
        <taxon>Metazoa</taxon>
        <taxon>Ecdysozoa</taxon>
        <taxon>Nematoda</taxon>
        <taxon>Chromadorea</taxon>
        <taxon>Rhabditida</taxon>
        <taxon>Rhabditina</taxon>
        <taxon>Rhabditomorpha</taxon>
        <taxon>Strongyloidea</taxon>
        <taxon>Trichostrongylidae</taxon>
        <taxon>Haemonchus</taxon>
    </lineage>
</organism>
<dbReference type="GO" id="GO:0005829">
    <property type="term" value="C:cytosol"/>
    <property type="evidence" value="ECO:0007669"/>
    <property type="project" value="TreeGrafter"/>
</dbReference>
<evidence type="ECO:0000313" key="3">
    <source>
        <dbReference type="EMBL" id="VDO58934.1"/>
    </source>
</evidence>
<dbReference type="InterPro" id="IPR014830">
    <property type="entry name" value="Glycolipid_transfer_prot_dom"/>
</dbReference>
<evidence type="ECO:0000256" key="1">
    <source>
        <dbReference type="ARBA" id="ARBA00022448"/>
    </source>
</evidence>
<dbReference type="PANTHER" id="PTHR10219">
    <property type="entry name" value="GLYCOLIPID TRANSFER PROTEIN-RELATED"/>
    <property type="match status" value="1"/>
</dbReference>
<protein>
    <submittedName>
        <fullName evidence="5">GLTP domain-containing protein</fullName>
    </submittedName>
</protein>
<dbReference type="PANTHER" id="PTHR10219:SF25">
    <property type="entry name" value="PLECKSTRIN HOMOLOGY DOMAIN-CONTAINING FAMILY A MEMBER 8"/>
    <property type="match status" value="1"/>
</dbReference>
<feature type="domain" description="Glycolipid transfer protein" evidence="2">
    <location>
        <begin position="123"/>
        <end position="193"/>
    </location>
</feature>
<reference evidence="3 4" key="2">
    <citation type="submission" date="2018-11" db="EMBL/GenBank/DDBJ databases">
        <authorList>
            <consortium name="Pathogen Informatics"/>
        </authorList>
    </citation>
    <scope>NUCLEOTIDE SEQUENCE [LARGE SCALE GENOMIC DNA]</scope>
    <source>
        <strain evidence="3 4">MHpl1</strain>
    </source>
</reference>
<dbReference type="EMBL" id="UZAF01019290">
    <property type="protein sequence ID" value="VDO58934.1"/>
    <property type="molecule type" value="Genomic_DNA"/>
</dbReference>